<dbReference type="PROSITE" id="PS50106">
    <property type="entry name" value="PDZ"/>
    <property type="match status" value="1"/>
</dbReference>
<feature type="domain" description="PDZ" evidence="6">
    <location>
        <begin position="102"/>
        <end position="170"/>
    </location>
</feature>
<dbReference type="CDD" id="cd07560">
    <property type="entry name" value="Peptidase_S41_CPP"/>
    <property type="match status" value="1"/>
</dbReference>
<dbReference type="InterPro" id="IPR005151">
    <property type="entry name" value="Tail-specific_protease"/>
</dbReference>
<dbReference type="InterPro" id="IPR036365">
    <property type="entry name" value="PGBD-like_sf"/>
</dbReference>
<dbReference type="InterPro" id="IPR055210">
    <property type="entry name" value="CtpA/B_N"/>
</dbReference>
<dbReference type="RefSeq" id="WP_375354793.1">
    <property type="nucleotide sequence ID" value="NZ_JBHHMI010000005.1"/>
</dbReference>
<dbReference type="InterPro" id="IPR004447">
    <property type="entry name" value="Peptidase_S41A"/>
</dbReference>
<dbReference type="CDD" id="cd06782">
    <property type="entry name" value="cpPDZ_CPP-like"/>
    <property type="match status" value="1"/>
</dbReference>
<evidence type="ECO:0000313" key="7">
    <source>
        <dbReference type="EMBL" id="MFB5266694.1"/>
    </source>
</evidence>
<name>A0ABV5ATG4_9BACL</name>
<dbReference type="Gene3D" id="1.10.101.10">
    <property type="entry name" value="PGBD-like superfamily/PGBD"/>
    <property type="match status" value="1"/>
</dbReference>
<keyword evidence="3 5" id="KW-0378">Hydrolase</keyword>
<comment type="caution">
    <text evidence="7">The sequence shown here is derived from an EMBL/GenBank/DDBJ whole genome shotgun (WGS) entry which is preliminary data.</text>
</comment>
<dbReference type="Gene3D" id="3.90.226.10">
    <property type="entry name" value="2-enoyl-CoA Hydratase, Chain A, domain 1"/>
    <property type="match status" value="1"/>
</dbReference>
<dbReference type="Pfam" id="PF03572">
    <property type="entry name" value="Peptidase_S41"/>
    <property type="match status" value="1"/>
</dbReference>
<dbReference type="Gene3D" id="3.30.750.44">
    <property type="match status" value="1"/>
</dbReference>
<dbReference type="Proteomes" id="UP001580346">
    <property type="component" value="Unassembled WGS sequence"/>
</dbReference>
<evidence type="ECO:0000256" key="2">
    <source>
        <dbReference type="ARBA" id="ARBA00022670"/>
    </source>
</evidence>
<dbReference type="Pfam" id="PF01471">
    <property type="entry name" value="PG_binding_1"/>
    <property type="match status" value="1"/>
</dbReference>
<dbReference type="InterPro" id="IPR036034">
    <property type="entry name" value="PDZ_sf"/>
</dbReference>
<dbReference type="Pfam" id="PF17820">
    <property type="entry name" value="PDZ_6"/>
    <property type="match status" value="1"/>
</dbReference>
<protein>
    <submittedName>
        <fullName evidence="7">S41 family peptidase</fullName>
    </submittedName>
</protein>
<accession>A0ABV5ATG4</accession>
<dbReference type="InterPro" id="IPR036366">
    <property type="entry name" value="PGBDSf"/>
</dbReference>
<dbReference type="PANTHER" id="PTHR32060:SF29">
    <property type="entry name" value="CARBOXY-TERMINAL PROCESSING PROTEASE CTPB"/>
    <property type="match status" value="1"/>
</dbReference>
<evidence type="ECO:0000256" key="1">
    <source>
        <dbReference type="ARBA" id="ARBA00009179"/>
    </source>
</evidence>
<keyword evidence="8" id="KW-1185">Reference proteome</keyword>
<dbReference type="InterPro" id="IPR002477">
    <property type="entry name" value="Peptidoglycan-bd-like"/>
</dbReference>
<dbReference type="EMBL" id="JBHHMI010000005">
    <property type="protein sequence ID" value="MFB5266694.1"/>
    <property type="molecule type" value="Genomic_DNA"/>
</dbReference>
<dbReference type="InterPro" id="IPR001478">
    <property type="entry name" value="PDZ"/>
</dbReference>
<sequence length="489" mass="52351">MLKKSTAVMLMVIGLLGGSLLTFAYTGYSGGTGSEAGEGLLASLAGNVSQRDDMKKIQTAMELIEGQYYKDVDRTKLVDGAINGMMGALDDPYSSYMGKETAAQFEESIEGSFSGIGAEVASENGKVVIVTPIKGSPAEKAGLRAQDIILSVNGASLEGLDLNDAVSKIRGPKGSEAKIKIQRASSTDSLEYTIVRDDIDLETVTAHMEKDGVGVITITQFSLNTADRFKEELAKLEKQNMKGLVIDVRNNPGGVLSVVIDIAQQFVPKGKTIVQVEDKNQKREKEVSKGSNKPYPVTVLMNKGSASASEILAGALQQSAGATLIGENSFGKGTVQTSYDKQMGDGSLLKITIAKWLTPNGTWIHKKGIAPDVVVSQPEYFSVAPLSKEKPLKYNMNNTDVKNAQIMLKGLGYNPGREDGYFDKTTEEAVKGFQKKAGMTANGVINTETAGKLEANLVESIRNPKNDTQLKRGIEQIRKEMAASASNSK</sequence>
<dbReference type="SMART" id="SM00228">
    <property type="entry name" value="PDZ"/>
    <property type="match status" value="1"/>
</dbReference>
<organism evidence="7 8">
    <name type="scientific">Paenibacillus enshidis</name>
    <dbReference type="NCBI Taxonomy" id="1458439"/>
    <lineage>
        <taxon>Bacteria</taxon>
        <taxon>Bacillati</taxon>
        <taxon>Bacillota</taxon>
        <taxon>Bacilli</taxon>
        <taxon>Bacillales</taxon>
        <taxon>Paenibacillaceae</taxon>
        <taxon>Paenibacillus</taxon>
    </lineage>
</organism>
<evidence type="ECO:0000313" key="8">
    <source>
        <dbReference type="Proteomes" id="UP001580346"/>
    </source>
</evidence>
<dbReference type="Gene3D" id="2.30.42.10">
    <property type="match status" value="1"/>
</dbReference>
<dbReference type="SUPFAM" id="SSF47090">
    <property type="entry name" value="PGBD-like"/>
    <property type="match status" value="1"/>
</dbReference>
<dbReference type="NCBIfam" id="TIGR00225">
    <property type="entry name" value="prc"/>
    <property type="match status" value="1"/>
</dbReference>
<comment type="similarity">
    <text evidence="1 5">Belongs to the peptidase S41A family.</text>
</comment>
<dbReference type="InterPro" id="IPR029045">
    <property type="entry name" value="ClpP/crotonase-like_dom_sf"/>
</dbReference>
<evidence type="ECO:0000256" key="3">
    <source>
        <dbReference type="ARBA" id="ARBA00022801"/>
    </source>
</evidence>
<proteinExistence type="inferred from homology"/>
<keyword evidence="4 5" id="KW-0720">Serine protease</keyword>
<dbReference type="Pfam" id="PF22694">
    <property type="entry name" value="CtpB_N-like"/>
    <property type="match status" value="1"/>
</dbReference>
<dbReference type="InterPro" id="IPR041489">
    <property type="entry name" value="PDZ_6"/>
</dbReference>
<dbReference type="SUPFAM" id="SSF50156">
    <property type="entry name" value="PDZ domain-like"/>
    <property type="match status" value="1"/>
</dbReference>
<reference evidence="7 8" key="1">
    <citation type="submission" date="2024-09" db="EMBL/GenBank/DDBJ databases">
        <title>Paenibacillus zeirhizospherea sp. nov., isolated from surface of the maize (Zea mays) roots in a horticulture field, Hungary.</title>
        <authorList>
            <person name="Marton D."/>
            <person name="Farkas M."/>
            <person name="Bedics A."/>
            <person name="Toth E."/>
            <person name="Tancsics A."/>
            <person name="Boka K."/>
            <person name="Maroti G."/>
            <person name="Kriszt B."/>
            <person name="Cserhati M."/>
        </authorList>
    </citation>
    <scope>NUCLEOTIDE SEQUENCE [LARGE SCALE GENOMIC DNA]</scope>
    <source>
        <strain evidence="7 8">KCTC 33519</strain>
    </source>
</reference>
<dbReference type="SMART" id="SM00245">
    <property type="entry name" value="TSPc"/>
    <property type="match status" value="1"/>
</dbReference>
<evidence type="ECO:0000259" key="6">
    <source>
        <dbReference type="PROSITE" id="PS50106"/>
    </source>
</evidence>
<keyword evidence="2 5" id="KW-0645">Protease</keyword>
<evidence type="ECO:0000256" key="4">
    <source>
        <dbReference type="ARBA" id="ARBA00022825"/>
    </source>
</evidence>
<dbReference type="SUPFAM" id="SSF52096">
    <property type="entry name" value="ClpP/crotonase"/>
    <property type="match status" value="1"/>
</dbReference>
<evidence type="ECO:0000256" key="5">
    <source>
        <dbReference type="RuleBase" id="RU004404"/>
    </source>
</evidence>
<gene>
    <name evidence="7" type="ORF">ACE41H_07835</name>
</gene>
<dbReference type="PANTHER" id="PTHR32060">
    <property type="entry name" value="TAIL-SPECIFIC PROTEASE"/>
    <property type="match status" value="1"/>
</dbReference>